<dbReference type="InterPro" id="IPR012340">
    <property type="entry name" value="NA-bd_OB-fold"/>
</dbReference>
<evidence type="ECO:0000313" key="3">
    <source>
        <dbReference type="EMBL" id="KAG8370543.1"/>
    </source>
</evidence>
<dbReference type="AlphaFoldDB" id="A0AAV6WJ00"/>
<dbReference type="Pfam" id="PF03101">
    <property type="entry name" value="FAR1"/>
    <property type="match status" value="1"/>
</dbReference>
<dbReference type="Gene3D" id="2.40.50.140">
    <property type="entry name" value="Nucleic acid-binding proteins"/>
    <property type="match status" value="1"/>
</dbReference>
<feature type="compositionally biased region" description="Low complexity" evidence="1">
    <location>
        <begin position="219"/>
        <end position="232"/>
    </location>
</feature>
<organism evidence="3 4">
    <name type="scientific">Buddleja alternifolia</name>
    <dbReference type="NCBI Taxonomy" id="168488"/>
    <lineage>
        <taxon>Eukaryota</taxon>
        <taxon>Viridiplantae</taxon>
        <taxon>Streptophyta</taxon>
        <taxon>Embryophyta</taxon>
        <taxon>Tracheophyta</taxon>
        <taxon>Spermatophyta</taxon>
        <taxon>Magnoliopsida</taxon>
        <taxon>eudicotyledons</taxon>
        <taxon>Gunneridae</taxon>
        <taxon>Pentapetalae</taxon>
        <taxon>asterids</taxon>
        <taxon>lamiids</taxon>
        <taxon>Lamiales</taxon>
        <taxon>Scrophulariaceae</taxon>
        <taxon>Buddlejeae</taxon>
        <taxon>Buddleja</taxon>
    </lineage>
</organism>
<dbReference type="InterPro" id="IPR004330">
    <property type="entry name" value="FAR1_DNA_bnd_dom"/>
</dbReference>
<evidence type="ECO:0000259" key="2">
    <source>
        <dbReference type="Pfam" id="PF03101"/>
    </source>
</evidence>
<keyword evidence="4" id="KW-1185">Reference proteome</keyword>
<feature type="domain" description="FAR1" evidence="2">
    <location>
        <begin position="157"/>
        <end position="213"/>
    </location>
</feature>
<proteinExistence type="predicted"/>
<dbReference type="PANTHER" id="PTHR46328">
    <property type="entry name" value="FAR-RED IMPAIRED RESPONSIVE (FAR1) FAMILY PROTEIN-RELATED"/>
    <property type="match status" value="1"/>
</dbReference>
<name>A0AAV6WJ00_9LAMI</name>
<reference evidence="3" key="1">
    <citation type="submission" date="2019-10" db="EMBL/GenBank/DDBJ databases">
        <authorList>
            <person name="Zhang R."/>
            <person name="Pan Y."/>
            <person name="Wang J."/>
            <person name="Ma R."/>
            <person name="Yu S."/>
        </authorList>
    </citation>
    <scope>NUCLEOTIDE SEQUENCE</scope>
    <source>
        <strain evidence="3">LA-IB0</strain>
        <tissue evidence="3">Leaf</tissue>
    </source>
</reference>
<evidence type="ECO:0000313" key="4">
    <source>
        <dbReference type="Proteomes" id="UP000826271"/>
    </source>
</evidence>
<accession>A0AAV6WJ00</accession>
<comment type="caution">
    <text evidence="3">The sequence shown here is derived from an EMBL/GenBank/DDBJ whole genome shotgun (WGS) entry which is preliminary data.</text>
</comment>
<dbReference type="PANTHER" id="PTHR46328:SF44">
    <property type="entry name" value="FAR1 DOMAIN-CONTAINING PROTEIN"/>
    <property type="match status" value="1"/>
</dbReference>
<dbReference type="EMBL" id="WHWC01000014">
    <property type="protein sequence ID" value="KAG8370543.1"/>
    <property type="molecule type" value="Genomic_DNA"/>
</dbReference>
<feature type="region of interest" description="Disordered" evidence="1">
    <location>
        <begin position="194"/>
        <end position="240"/>
    </location>
</feature>
<sequence length="301" mass="34749">MRLAIVVKMVVYHGKMVCVGCNDVVNATIRFRVDLSVKDSSGVIDLKLLNQQAEFMFHRHAAYFKSLEEKLHPISTIVGNLHRISRFERDMPNSSYGIENSGDIICLESEDDDIVCPRPTEDEEVHRDEIPLDSDIAETEKKLSVYVAQSEDEAYALYQDYANLVGFSVRKGKQYYINGTKIIRSKSYLCSKEGVKDERPRSNGTRKRHTSRTHSIWPTTSATRAQAQAQQPTEREENMMTSRDASIDLEKTLYISKRINLISRPMMAYPTLGLRFQSLPNLWEKIFRFWWTFVVRLHATD</sequence>
<dbReference type="Proteomes" id="UP000826271">
    <property type="component" value="Unassembled WGS sequence"/>
</dbReference>
<gene>
    <name evidence="3" type="ORF">BUALT_Bualt14G0128000</name>
</gene>
<evidence type="ECO:0000256" key="1">
    <source>
        <dbReference type="SAM" id="MobiDB-lite"/>
    </source>
</evidence>
<protein>
    <recommendedName>
        <fullName evidence="2">FAR1 domain-containing protein</fullName>
    </recommendedName>
</protein>